<feature type="transmembrane region" description="Helical" evidence="1">
    <location>
        <begin position="934"/>
        <end position="953"/>
    </location>
</feature>
<accession>A0A1D8B2N0</accession>
<dbReference type="InterPro" id="IPR013783">
    <property type="entry name" value="Ig-like_fold"/>
</dbReference>
<evidence type="ECO:0000313" key="7">
    <source>
        <dbReference type="Proteomes" id="UP000095214"/>
    </source>
</evidence>
<dbReference type="Pfam" id="PF17802">
    <property type="entry name" value="SpaA"/>
    <property type="match status" value="2"/>
</dbReference>
<keyword evidence="1" id="KW-0472">Membrane</keyword>
<sequence>MSQHVRPQPRTRRLARFVVAFVVCAAIGATPVLANTEQPAQAAGEGVPSNSLPATFATGGSGRFKESIQWLQWADYDKDFKGKEKPNVPVLGVGEGPKDFVNHRDLGDAGSLVTTCTLSNLTHDTPAPGTPKQQTEGPLVATIPGTWAGDALDNLYNVGGPGSWSDGSEVWHPGLTYPANYVNKNQMVIGLANGYAYNGGNAWDGKPWNQSTDHRPTGYNARVSVDYTCKAEIYGKDGSITNVPVQGLVFADAEASSRRFGIKSWATSERQDEWVQATVKTTAGNKPPRWRVLDTMRSQKCISKNTGKQVTTDGILSNGSRTLRLMPSDDECVYQSGGSYKNPNGYGGPDAVMFMEGATSATITMQGAGYSAVALGLVVATDYGDAPASYGVASSLFQPSWRGGEVRATTDLFKVSPQAEMYMEKGSPRLGERIDAEPMQSFSADAKGDDIVGEPNDEDGITVPADGIRTQPGATHTQAVKCEGNGKVAGWVDWNRNGVFDDAEKSDEVACSASGSATLSWTVPGDVVRSVDGEDGTGAETFMRLRITADNNGDGQKPTGGTATGEVEDYRIAVRVPTLQLVKQVDDKYSSNEVGGLAADQWALTGGANGFTLSGNGTTGGPTVVRTGNNDIAETTANPGGAGYESGQWSCQEAPGTLGENYSSSVAGATVDGRAQVLVQNTDRVLCAITNTGKPGSLTWQKADSDGTTPLAGTSWRLTGPDVHGNATVEDCTAGPCPTGPYKDQDPVPGSFKVDGLKWGTYTIREASAPAGYELSNARLTFPTITPAALDAALDKAVVNDRKTGSVTWKKVDASDGASPLAGSEWTISGGALQDSVDIADCQAASAAQCPKSPGATYYDADPAAGSFTVKGLPWSGTAYTLTEKKAPAGYRLDTTPHGFTIGKDALDHALAPISNQKQTVPGIPLTGGFGADAYLIGGIIAGLGAAGAGAAIRRRKNRQS</sequence>
<dbReference type="EMBL" id="CP017298">
    <property type="protein sequence ID" value="AOS47369.1"/>
    <property type="molecule type" value="Genomic_DNA"/>
</dbReference>
<keyword evidence="2" id="KW-0732">Signal</keyword>
<proteinExistence type="predicted"/>
<feature type="domain" description="SpaA-like prealbumin fold" evidence="3">
    <location>
        <begin position="696"/>
        <end position="782"/>
    </location>
</feature>
<feature type="domain" description="GEVED" evidence="5">
    <location>
        <begin position="488"/>
        <end position="572"/>
    </location>
</feature>
<feature type="chain" id="PRO_5009105507" evidence="2">
    <location>
        <begin position="35"/>
        <end position="961"/>
    </location>
</feature>
<dbReference type="OrthoDB" id="134475at2"/>
<keyword evidence="7" id="KW-1185">Reference proteome</keyword>
<dbReference type="InterPro" id="IPR041033">
    <property type="entry name" value="SpaA_PFL_dom_1"/>
</dbReference>
<organism evidence="6 7">
    <name type="scientific">Pauljensenia hongkongensis</name>
    <dbReference type="NCBI Taxonomy" id="178339"/>
    <lineage>
        <taxon>Bacteria</taxon>
        <taxon>Bacillati</taxon>
        <taxon>Actinomycetota</taxon>
        <taxon>Actinomycetes</taxon>
        <taxon>Actinomycetales</taxon>
        <taxon>Actinomycetaceae</taxon>
        <taxon>Pauljensenia</taxon>
    </lineage>
</organism>
<keyword evidence="1" id="KW-0812">Transmembrane</keyword>
<keyword evidence="6" id="KW-0176">Collagen</keyword>
<dbReference type="Pfam" id="PF20009">
    <property type="entry name" value="GEVED"/>
    <property type="match status" value="1"/>
</dbReference>
<dbReference type="GO" id="GO:0005975">
    <property type="term" value="P:carbohydrate metabolic process"/>
    <property type="evidence" value="ECO:0007669"/>
    <property type="project" value="UniProtKB-ARBA"/>
</dbReference>
<evidence type="ECO:0000256" key="2">
    <source>
        <dbReference type="SAM" id="SignalP"/>
    </source>
</evidence>
<dbReference type="Pfam" id="PF18651">
    <property type="entry name" value="CshA_NR2"/>
    <property type="match status" value="1"/>
</dbReference>
<evidence type="ECO:0000259" key="3">
    <source>
        <dbReference type="Pfam" id="PF17802"/>
    </source>
</evidence>
<dbReference type="Gene3D" id="2.60.40.10">
    <property type="entry name" value="Immunoglobulins"/>
    <property type="match status" value="2"/>
</dbReference>
<protein>
    <submittedName>
        <fullName evidence="6">Collagen-binding protein</fullName>
    </submittedName>
</protein>
<dbReference type="KEGG" id="phon:BH719_05410"/>
<dbReference type="InterPro" id="IPR040683">
    <property type="entry name" value="CshA_NR2"/>
</dbReference>
<dbReference type="AlphaFoldDB" id="A0A1D8B2N0"/>
<dbReference type="InterPro" id="IPR045474">
    <property type="entry name" value="GEVED"/>
</dbReference>
<name>A0A1D8B2N0_9ACTO</name>
<feature type="signal peptide" evidence="2">
    <location>
        <begin position="1"/>
        <end position="34"/>
    </location>
</feature>
<dbReference type="STRING" id="178339.BH719_05410"/>
<dbReference type="RefSeq" id="WP_009743767.1">
    <property type="nucleotide sequence ID" value="NZ_CP017298.1"/>
</dbReference>
<feature type="domain" description="Surface adhesin CshA non-repetitive" evidence="4">
    <location>
        <begin position="67"/>
        <end position="378"/>
    </location>
</feature>
<evidence type="ECO:0000259" key="4">
    <source>
        <dbReference type="Pfam" id="PF18651"/>
    </source>
</evidence>
<evidence type="ECO:0000256" key="1">
    <source>
        <dbReference type="SAM" id="Phobius"/>
    </source>
</evidence>
<reference evidence="6 7" key="1">
    <citation type="submission" date="2016-09" db="EMBL/GenBank/DDBJ databases">
        <title>Complete genome sequence of Actinomyces hongkongensis HKU8.</title>
        <authorList>
            <person name="Gao Y.-X."/>
            <person name="Zhou Y.-Y."/>
            <person name="Xie Y."/>
            <person name="Wang M."/>
            <person name="Wang S.-J."/>
            <person name="Shen S.-G."/>
        </authorList>
    </citation>
    <scope>NUCLEOTIDE SEQUENCE [LARGE SCALE GENOMIC DNA]</scope>
    <source>
        <strain evidence="6 7">HKU8</strain>
    </source>
</reference>
<keyword evidence="1" id="KW-1133">Transmembrane helix</keyword>
<gene>
    <name evidence="6" type="ORF">BH719_05410</name>
</gene>
<evidence type="ECO:0000313" key="6">
    <source>
        <dbReference type="EMBL" id="AOS47369.1"/>
    </source>
</evidence>
<dbReference type="Proteomes" id="UP000095214">
    <property type="component" value="Chromosome"/>
</dbReference>
<evidence type="ECO:0000259" key="5">
    <source>
        <dbReference type="Pfam" id="PF20009"/>
    </source>
</evidence>
<feature type="domain" description="SpaA-like prealbumin fold" evidence="3">
    <location>
        <begin position="805"/>
        <end position="906"/>
    </location>
</feature>